<evidence type="ECO:0000256" key="1">
    <source>
        <dbReference type="SAM" id="MobiDB-lite"/>
    </source>
</evidence>
<dbReference type="AlphaFoldDB" id="A0A2H3BF61"/>
<sequence>MSWSEGTAKQREEIAERMAQFLIKTTYHRPTSVASESDTRSDRGGEWGTWQGRGTITGETHRRDLLGCWKDISRWREHALESDELELTSRRAMSTTELNSGASRSHRWILRRHAAQREERFGPELRQDHFSDDITLNLSTFVSSPKLESEKEHLYPADMFCWRKLLADEELLKRHPLPISSLSLLLYATGYYEDALVHVGRVEDGGHSGLTAEELVLELKEKHRGCSVGVALVYGFEHEILGKSLLRRKAIVINPC</sequence>
<dbReference type="Proteomes" id="UP000218334">
    <property type="component" value="Unassembled WGS sequence"/>
</dbReference>
<name>A0A2H3BF61_9AGAR</name>
<evidence type="ECO:0000313" key="3">
    <source>
        <dbReference type="Proteomes" id="UP000218334"/>
    </source>
</evidence>
<dbReference type="EMBL" id="KZ293429">
    <property type="protein sequence ID" value="PBK69479.1"/>
    <property type="molecule type" value="Genomic_DNA"/>
</dbReference>
<organism evidence="2 3">
    <name type="scientific">Armillaria solidipes</name>
    <dbReference type="NCBI Taxonomy" id="1076256"/>
    <lineage>
        <taxon>Eukaryota</taxon>
        <taxon>Fungi</taxon>
        <taxon>Dikarya</taxon>
        <taxon>Basidiomycota</taxon>
        <taxon>Agaricomycotina</taxon>
        <taxon>Agaricomycetes</taxon>
        <taxon>Agaricomycetidae</taxon>
        <taxon>Agaricales</taxon>
        <taxon>Marasmiineae</taxon>
        <taxon>Physalacriaceae</taxon>
        <taxon>Armillaria</taxon>
    </lineage>
</organism>
<gene>
    <name evidence="2" type="ORF">ARMSODRAFT_975191</name>
</gene>
<keyword evidence="3" id="KW-1185">Reference proteome</keyword>
<protein>
    <submittedName>
        <fullName evidence="2">Uncharacterized protein</fullName>
    </submittedName>
</protein>
<feature type="region of interest" description="Disordered" evidence="1">
    <location>
        <begin position="30"/>
        <end position="54"/>
    </location>
</feature>
<accession>A0A2H3BF61</accession>
<proteinExistence type="predicted"/>
<reference evidence="3" key="1">
    <citation type="journal article" date="2017" name="Nat. Ecol. Evol.">
        <title>Genome expansion and lineage-specific genetic innovations in the forest pathogenic fungi Armillaria.</title>
        <authorList>
            <person name="Sipos G."/>
            <person name="Prasanna A.N."/>
            <person name="Walter M.C."/>
            <person name="O'Connor E."/>
            <person name="Balint B."/>
            <person name="Krizsan K."/>
            <person name="Kiss B."/>
            <person name="Hess J."/>
            <person name="Varga T."/>
            <person name="Slot J."/>
            <person name="Riley R."/>
            <person name="Boka B."/>
            <person name="Rigling D."/>
            <person name="Barry K."/>
            <person name="Lee J."/>
            <person name="Mihaltcheva S."/>
            <person name="LaButti K."/>
            <person name="Lipzen A."/>
            <person name="Waldron R."/>
            <person name="Moloney N.M."/>
            <person name="Sperisen C."/>
            <person name="Kredics L."/>
            <person name="Vagvoelgyi C."/>
            <person name="Patrignani A."/>
            <person name="Fitzpatrick D."/>
            <person name="Nagy I."/>
            <person name="Doyle S."/>
            <person name="Anderson J.B."/>
            <person name="Grigoriev I.V."/>
            <person name="Gueldener U."/>
            <person name="Muensterkoetter M."/>
            <person name="Nagy L.G."/>
        </authorList>
    </citation>
    <scope>NUCLEOTIDE SEQUENCE [LARGE SCALE GENOMIC DNA]</scope>
    <source>
        <strain evidence="3">28-4</strain>
    </source>
</reference>
<evidence type="ECO:0000313" key="2">
    <source>
        <dbReference type="EMBL" id="PBK69479.1"/>
    </source>
</evidence>